<evidence type="ECO:0000256" key="8">
    <source>
        <dbReference type="ARBA" id="ARBA00022694"/>
    </source>
</evidence>
<comment type="caution">
    <text evidence="16">The sequence shown here is derived from an EMBL/GenBank/DDBJ whole genome shotgun (WGS) entry which is preliminary data.</text>
</comment>
<keyword evidence="17" id="KW-1185">Reference proteome</keyword>
<keyword evidence="3" id="KW-0597">Phosphoprotein</keyword>
<dbReference type="GO" id="GO:0005730">
    <property type="term" value="C:nucleolus"/>
    <property type="evidence" value="ECO:0007669"/>
    <property type="project" value="UniProtKB-SubCell"/>
</dbReference>
<evidence type="ECO:0000256" key="7">
    <source>
        <dbReference type="ARBA" id="ARBA00022691"/>
    </source>
</evidence>
<keyword evidence="10" id="KW-0863">Zinc-finger</keyword>
<keyword evidence="5 15" id="KW-0489">Methyltransferase</keyword>
<evidence type="ECO:0000256" key="14">
    <source>
        <dbReference type="ARBA" id="ARBA00023242"/>
    </source>
</evidence>
<dbReference type="AlphaFoldDB" id="A0AAD9P9E3"/>
<evidence type="ECO:0000256" key="3">
    <source>
        <dbReference type="ARBA" id="ARBA00022553"/>
    </source>
</evidence>
<protein>
    <recommendedName>
        <fullName evidence="15">tRNA (guanine(26)-N(2))-dimethyltransferase</fullName>
        <ecNumber evidence="15">2.1.1.216</ecNumber>
    </recommendedName>
</protein>
<dbReference type="EC" id="2.1.1.216" evidence="15"/>
<keyword evidence="8 15" id="KW-0819">tRNA processing</keyword>
<evidence type="ECO:0000313" key="17">
    <source>
        <dbReference type="Proteomes" id="UP001209878"/>
    </source>
</evidence>
<evidence type="ECO:0000256" key="10">
    <source>
        <dbReference type="ARBA" id="ARBA00022771"/>
    </source>
</evidence>
<dbReference type="InterPro" id="IPR042296">
    <property type="entry name" value="tRNA_met_Trm1_C"/>
</dbReference>
<gene>
    <name evidence="16" type="ORF">NP493_83g04015</name>
</gene>
<evidence type="ECO:0000256" key="4">
    <source>
        <dbReference type="ARBA" id="ARBA00022555"/>
    </source>
</evidence>
<evidence type="ECO:0000256" key="2">
    <source>
        <dbReference type="ARBA" id="ARBA00022499"/>
    </source>
</evidence>
<dbReference type="GO" id="GO:0008270">
    <property type="term" value="F:zinc ion binding"/>
    <property type="evidence" value="ECO:0007669"/>
    <property type="project" value="UniProtKB-KW"/>
</dbReference>
<evidence type="ECO:0000256" key="9">
    <source>
        <dbReference type="ARBA" id="ARBA00022723"/>
    </source>
</evidence>
<dbReference type="GO" id="GO:0002940">
    <property type="term" value="P:tRNA N2-guanine methylation"/>
    <property type="evidence" value="ECO:0007669"/>
    <property type="project" value="TreeGrafter"/>
</dbReference>
<keyword evidence="14" id="KW-0539">Nucleus</keyword>
<organism evidence="16 17">
    <name type="scientific">Ridgeia piscesae</name>
    <name type="common">Tubeworm</name>
    <dbReference type="NCBI Taxonomy" id="27915"/>
    <lineage>
        <taxon>Eukaryota</taxon>
        <taxon>Metazoa</taxon>
        <taxon>Spiralia</taxon>
        <taxon>Lophotrochozoa</taxon>
        <taxon>Annelida</taxon>
        <taxon>Polychaeta</taxon>
        <taxon>Sedentaria</taxon>
        <taxon>Canalipalpata</taxon>
        <taxon>Sabellida</taxon>
        <taxon>Siboglinidae</taxon>
        <taxon>Ridgeia</taxon>
    </lineage>
</organism>
<dbReference type="EMBL" id="JAODUO010000082">
    <property type="protein sequence ID" value="KAK2190356.1"/>
    <property type="molecule type" value="Genomic_DNA"/>
</dbReference>
<comment type="similarity">
    <text evidence="15">Belongs to the class I-like SAM-binding methyltransferase superfamily. Trm1 family.</text>
</comment>
<dbReference type="Gene3D" id="3.30.56.70">
    <property type="entry name" value="N2,N2-dimethylguanosine tRNA methyltransferase, C-terminal domain"/>
    <property type="match status" value="1"/>
</dbReference>
<accession>A0AAD9P9E3</accession>
<evidence type="ECO:0000256" key="13">
    <source>
        <dbReference type="ARBA" id="ARBA00022884"/>
    </source>
</evidence>
<name>A0AAD9P9E3_RIDPI</name>
<keyword evidence="4 15" id="KW-0820">tRNA-binding</keyword>
<evidence type="ECO:0000256" key="5">
    <source>
        <dbReference type="ARBA" id="ARBA00022603"/>
    </source>
</evidence>
<dbReference type="SUPFAM" id="SSF53335">
    <property type="entry name" value="S-adenosyl-L-methionine-dependent methyltransferases"/>
    <property type="match status" value="1"/>
</dbReference>
<keyword evidence="11" id="KW-0862">Zinc</keyword>
<evidence type="ECO:0000313" key="16">
    <source>
        <dbReference type="EMBL" id="KAK2190356.1"/>
    </source>
</evidence>
<dbReference type="PANTHER" id="PTHR10631:SF1">
    <property type="entry name" value="TRMT1-LIKE PROTEIN"/>
    <property type="match status" value="1"/>
</dbReference>
<evidence type="ECO:0000256" key="6">
    <source>
        <dbReference type="ARBA" id="ARBA00022679"/>
    </source>
</evidence>
<keyword evidence="12" id="KW-0832">Ubl conjugation</keyword>
<keyword evidence="13 15" id="KW-0694">RNA-binding</keyword>
<evidence type="ECO:0000256" key="1">
    <source>
        <dbReference type="ARBA" id="ARBA00004604"/>
    </source>
</evidence>
<dbReference type="Gene3D" id="3.40.50.150">
    <property type="entry name" value="Vaccinia Virus protein VP39"/>
    <property type="match status" value="1"/>
</dbReference>
<keyword evidence="6 15" id="KW-0808">Transferase</keyword>
<dbReference type="Pfam" id="PF02005">
    <property type="entry name" value="TRM"/>
    <property type="match status" value="1"/>
</dbReference>
<keyword evidence="2" id="KW-1017">Isopeptide bond</keyword>
<proteinExistence type="inferred from homology"/>
<keyword evidence="7 15" id="KW-0949">S-adenosyl-L-methionine</keyword>
<dbReference type="GO" id="GO:0000049">
    <property type="term" value="F:tRNA binding"/>
    <property type="evidence" value="ECO:0007669"/>
    <property type="project" value="UniProtKB-UniRule"/>
</dbReference>
<dbReference type="PANTHER" id="PTHR10631">
    <property type="entry name" value="N 2 ,N 2 -DIMETHYLGUANOSINE TRNA METHYLTRANSFERASE"/>
    <property type="match status" value="1"/>
</dbReference>
<evidence type="ECO:0000256" key="12">
    <source>
        <dbReference type="ARBA" id="ARBA00022843"/>
    </source>
</evidence>
<dbReference type="InterPro" id="IPR029063">
    <property type="entry name" value="SAM-dependent_MTases_sf"/>
</dbReference>
<comment type="subcellular location">
    <subcellularLocation>
        <location evidence="1">Nucleus</location>
        <location evidence="1">Nucleolus</location>
    </subcellularLocation>
</comment>
<dbReference type="PROSITE" id="PS51626">
    <property type="entry name" value="SAM_MT_TRM1"/>
    <property type="match status" value="1"/>
</dbReference>
<sequence>MSQTRSESQLNLVISTSQSVAPVAGEFVLTALLAHCEGASNTVTCLDAFAATGIGGLQWKRHLGNKVEVTVNEKDKMSVEEIHLSCAKNNITVAACRKPVDGNDAVETQQSQDATVEVVQGDANVIMHQRQFHFIHLDPYGSTVQYVDAAFRNIYNKGVLVLTSTDVAALYGKCAKVTLRNYSAYTTKADYMKEVAARVLIAAAVRAAARCNKGVEVLYTVTVEHFIQVALYIHRGATHADTCVRDVRPVLHCQMCEEWAVCPDTHAPLENTYNLLPCNCHAENANSKTALLLGPMCPTFLQKMFTAATKHKQLSDRLRSLLGVMMMEADCGFGQPQTVDLHDKTTGDTPANEMKAGSKRSCGDTVDVGTVKRLKTSGECTNDTMPMFYYNLHRRKMKGVDLPKSHKMVALLHKEGFRASRTHFEPMAVRTNANLSQLRTMLQKHHGQHS</sequence>
<dbReference type="GO" id="GO:0160104">
    <property type="term" value="F:tRNA (guanine(26)-N2)-dimethyltransferase activity"/>
    <property type="evidence" value="ECO:0007669"/>
    <property type="project" value="UniProtKB-UniRule"/>
</dbReference>
<comment type="catalytic activity">
    <reaction evidence="15">
        <text>guanosine(26) in tRNA + 2 S-adenosyl-L-methionine = N(2)-dimethylguanosine(26) in tRNA + 2 S-adenosyl-L-homocysteine + 2 H(+)</text>
        <dbReference type="Rhea" id="RHEA:43140"/>
        <dbReference type="Rhea" id="RHEA-COMP:10359"/>
        <dbReference type="Rhea" id="RHEA-COMP:10360"/>
        <dbReference type="ChEBI" id="CHEBI:15378"/>
        <dbReference type="ChEBI" id="CHEBI:57856"/>
        <dbReference type="ChEBI" id="CHEBI:59789"/>
        <dbReference type="ChEBI" id="CHEBI:74269"/>
        <dbReference type="ChEBI" id="CHEBI:74513"/>
        <dbReference type="EC" id="2.1.1.216"/>
    </reaction>
</comment>
<evidence type="ECO:0000256" key="11">
    <source>
        <dbReference type="ARBA" id="ARBA00022833"/>
    </source>
</evidence>
<evidence type="ECO:0000256" key="15">
    <source>
        <dbReference type="PROSITE-ProRule" id="PRU00958"/>
    </source>
</evidence>
<keyword evidence="9" id="KW-0479">Metal-binding</keyword>
<dbReference type="Proteomes" id="UP001209878">
    <property type="component" value="Unassembled WGS sequence"/>
</dbReference>
<reference evidence="16" key="1">
    <citation type="journal article" date="2023" name="Mol. Biol. Evol.">
        <title>Third-Generation Sequencing Reveals the Adaptive Role of the Epigenome in Three Deep-Sea Polychaetes.</title>
        <authorList>
            <person name="Perez M."/>
            <person name="Aroh O."/>
            <person name="Sun Y."/>
            <person name="Lan Y."/>
            <person name="Juniper S.K."/>
            <person name="Young C.R."/>
            <person name="Angers B."/>
            <person name="Qian P.Y."/>
        </authorList>
    </citation>
    <scope>NUCLEOTIDE SEQUENCE</scope>
    <source>
        <strain evidence="16">R07B-5</strain>
    </source>
</reference>
<dbReference type="InterPro" id="IPR002905">
    <property type="entry name" value="Trm1"/>
</dbReference>